<keyword evidence="3" id="KW-1185">Reference proteome</keyword>
<dbReference type="PANTHER" id="PTHR30373">
    <property type="entry name" value="UPF0603 PROTEIN YGCG"/>
    <property type="match status" value="1"/>
</dbReference>
<dbReference type="InterPro" id="IPR007621">
    <property type="entry name" value="TPM_dom"/>
</dbReference>
<protein>
    <recommendedName>
        <fullName evidence="1">TPM domain-containing protein</fullName>
    </recommendedName>
</protein>
<feature type="domain" description="TPM" evidence="1">
    <location>
        <begin position="19"/>
        <end position="142"/>
    </location>
</feature>
<comment type="caution">
    <text evidence="2">The sequence shown here is derived from an EMBL/GenBank/DDBJ whole genome shotgun (WGS) entry which is preliminary data.</text>
</comment>
<gene>
    <name evidence="2" type="ORF">DSM04_103625</name>
</gene>
<reference evidence="2 3" key="1">
    <citation type="submission" date="2018-07" db="EMBL/GenBank/DDBJ databases">
        <title>Leeuwenhoekiella genomics.</title>
        <authorList>
            <person name="Tahon G."/>
            <person name="Willems A."/>
        </authorList>
    </citation>
    <scope>NUCLEOTIDE SEQUENCE [LARGE SCALE GENOMIC DNA]</scope>
    <source>
        <strain evidence="2 3">R-50232</strain>
    </source>
</reference>
<evidence type="ECO:0000313" key="2">
    <source>
        <dbReference type="EMBL" id="RXG15736.1"/>
    </source>
</evidence>
<proteinExistence type="predicted"/>
<dbReference type="Proteomes" id="UP000289821">
    <property type="component" value="Unassembled WGS sequence"/>
</dbReference>
<dbReference type="AlphaFoldDB" id="A0A4Q0NWM3"/>
<accession>A0A4Q0NWM3</accession>
<dbReference type="PANTHER" id="PTHR30373:SF2">
    <property type="entry name" value="UPF0603 PROTEIN YGCG"/>
    <property type="match status" value="1"/>
</dbReference>
<name>A0A4Q0NWM3_9FLAO</name>
<organism evidence="2 3">
    <name type="scientific">Leeuwenhoekiella aestuarii</name>
    <dbReference type="NCBI Taxonomy" id="2249426"/>
    <lineage>
        <taxon>Bacteria</taxon>
        <taxon>Pseudomonadati</taxon>
        <taxon>Bacteroidota</taxon>
        <taxon>Flavobacteriia</taxon>
        <taxon>Flavobacteriales</taxon>
        <taxon>Flavobacteriaceae</taxon>
        <taxon>Leeuwenhoekiella</taxon>
    </lineage>
</organism>
<evidence type="ECO:0000259" key="1">
    <source>
        <dbReference type="Pfam" id="PF04536"/>
    </source>
</evidence>
<evidence type="ECO:0000313" key="3">
    <source>
        <dbReference type="Proteomes" id="UP000289821"/>
    </source>
</evidence>
<dbReference type="EMBL" id="QOVI01000003">
    <property type="protein sequence ID" value="RXG15736.1"/>
    <property type="molecule type" value="Genomic_DNA"/>
</dbReference>
<dbReference type="Gene3D" id="3.10.310.50">
    <property type="match status" value="1"/>
</dbReference>
<dbReference type="Pfam" id="PF04536">
    <property type="entry name" value="TPM_phosphatase"/>
    <property type="match status" value="1"/>
</dbReference>
<sequence>MPSATPKASSIFPKQKGSVNDFENILSESEEAELTRKIQELESATSDQIAVVTLVSIEPYLTIESYAFDLANDWGVGMEEKDNGIVIAPGKELKQIRIENSMGIPQRLTDSEAKRIIEELMIPEFKQENYYKGLLKGIEAISLQLK</sequence>